<evidence type="ECO:0000259" key="13">
    <source>
        <dbReference type="SMART" id="SM00968"/>
    </source>
</evidence>
<sequence length="1265" mass="145117">MGKLIRLELYNFKSYKGHHVLPFGDSYFTSIIGPNGSGKSNSMDAISFVLGIKSSHLRSTNVRDLVYRGRVLKSAAINDDGDAVEAAESNGNGENGAEEEAETQTSTQRNDPTTAWVMAVYEDDAQGEQHWKRSITSGGQTEYRLNNRVVSHKQYNDALEAEQIIVKARNFLVFQSEVEAIASQSSKDLTRLIEEISGSLEFKKDYDRLKLESEKANEEQSFKLQQRRAMNSEINQYKEQKREAENFERKAAERDQAIVTHVLWKLFHFQKVIDESSEEITKHQEDLKEFRRAQEKFERKLEEAKKEQAKVAQTVSKVERNIKNKEKDIEQKENSLVPIDEKLTISKDSASKYQTRVDALSKERDHQSQNVEKLKKDLAGVEKAQSRWEKEWQAAQEQQGRQLSEKDLQEYNKLRGEVGKRSAADQITVDNLTRQLKTDEETTNSLKTKVESLETQVRRLETEGQDLKERREEILAQLKDTQKAVEQKKRDYNNMTSQRVKNAQTYTEKDEQLQQIIRRLDEAENGQRESRKESNKKELVRTLKSIFPGIKGRLHELCKPKQKKFETAIGIVLGRHWDSLVVDSEKTGRDVIQYLKEQRKGQITCLPIDAVQVKAVNANLKSIHRQAKLAIDTLDYDGAYERVMSAVCGNAMICDDDKVAKFLLYEKGIEATAVTIDGKKFSKGGLITGGQGPNDQKRRWDDTEVEKLRTIMDKLRGEISTLNPHNDRRQRQEEEALQGELSGLEQKLHYLQEENRSLERNAQSKKKELDHAKSQLKEAKPKYLEQSQGVENIRAELETLQSSIGAIEDQVFAKFCQRLGYTDIRAFEAQQGSAQQEALQKKQSFSTHAKKLQNQLSLESHQLQQTKDRIKRIEDNSKRDRDLIKSLEAEKESIQDQLDVLRAELDQLTEQLTELQTKYDEQAEKVAEQRREFKKRTSNVDEKLKAVQDLEAEMQRKSAERYALLRKCRIEEIKVPLAEGSNDLSHLPLNTVQNEQDPDVMDVDGDETLMPELSNDYGIEVDFDDLDDDIKEDDSESAEDRLQEAIKALNSELEKMAPNMRATDRLEGVESRLKDTDAEFNTARRVARQTKEEFDDVKQQRHDLFMKAYTHIADQIQIVYKDLTKSRDNPLGGQAYLDLEEEETEPYLHGTKYNAMPPLKRFRDMEHLSGGEKTMAALALLFAVHSYQPSPFFVLDEVDAALDNANVAKLVAYIKRNAGPGMQFIVISLKAGLYEGSETLVGVMRDQGINSSKTLTLDLRKYQQV</sequence>
<dbReference type="AlphaFoldDB" id="A0A4Z1PQV1"/>
<comment type="similarity">
    <text evidence="3">Belongs to the SMC family. SMC1 subfamily.</text>
</comment>
<dbReference type="SUPFAM" id="SSF75553">
    <property type="entry name" value="Smc hinge domain"/>
    <property type="match status" value="1"/>
</dbReference>
<keyword evidence="15" id="KW-1185">Reference proteome</keyword>
<dbReference type="InterPro" id="IPR028468">
    <property type="entry name" value="Smc1_ABC"/>
</dbReference>
<feature type="coiled-coil region" evidence="11">
    <location>
        <begin position="429"/>
        <end position="533"/>
    </location>
</feature>
<dbReference type="Pfam" id="PF02463">
    <property type="entry name" value="SMC_N"/>
    <property type="match status" value="1"/>
</dbReference>
<dbReference type="CDD" id="cd03275">
    <property type="entry name" value="ABC_SMC1_euk"/>
    <property type="match status" value="2"/>
</dbReference>
<dbReference type="GO" id="GO:0003677">
    <property type="term" value="F:DNA binding"/>
    <property type="evidence" value="ECO:0007669"/>
    <property type="project" value="TreeGrafter"/>
</dbReference>
<dbReference type="Gene3D" id="3.30.70.1620">
    <property type="match status" value="1"/>
</dbReference>
<feature type="domain" description="SMC hinge" evidence="13">
    <location>
        <begin position="548"/>
        <end position="664"/>
    </location>
</feature>
<keyword evidence="6" id="KW-0498">Mitosis</keyword>
<dbReference type="Pfam" id="PF06470">
    <property type="entry name" value="SMC_hinge"/>
    <property type="match status" value="1"/>
</dbReference>
<gene>
    <name evidence="14" type="ORF">E6O75_ATG01008</name>
</gene>
<reference evidence="14 15" key="1">
    <citation type="submission" date="2019-04" db="EMBL/GenBank/DDBJ databases">
        <title>High contiguity whole genome sequence and gene annotation resource for two Venturia nashicola isolates.</title>
        <authorList>
            <person name="Prokchorchik M."/>
            <person name="Won K."/>
            <person name="Lee Y."/>
            <person name="Choi E.D."/>
            <person name="Segonzac C."/>
            <person name="Sohn K.H."/>
        </authorList>
    </citation>
    <scope>NUCLEOTIDE SEQUENCE [LARGE SCALE GENOMIC DNA]</scope>
    <source>
        <strain evidence="14 15">PRI2</strain>
    </source>
</reference>
<dbReference type="InterPro" id="IPR003395">
    <property type="entry name" value="RecF/RecN/SMC_N"/>
</dbReference>
<organism evidence="14 15">
    <name type="scientific">Venturia nashicola</name>
    <dbReference type="NCBI Taxonomy" id="86259"/>
    <lineage>
        <taxon>Eukaryota</taxon>
        <taxon>Fungi</taxon>
        <taxon>Dikarya</taxon>
        <taxon>Ascomycota</taxon>
        <taxon>Pezizomycotina</taxon>
        <taxon>Dothideomycetes</taxon>
        <taxon>Pleosporomycetidae</taxon>
        <taxon>Venturiales</taxon>
        <taxon>Venturiaceae</taxon>
        <taxon>Venturia</taxon>
    </lineage>
</organism>
<dbReference type="Gene3D" id="1.20.5.340">
    <property type="match status" value="1"/>
</dbReference>
<evidence type="ECO:0000256" key="7">
    <source>
        <dbReference type="ARBA" id="ARBA00023054"/>
    </source>
</evidence>
<dbReference type="InterPro" id="IPR036277">
    <property type="entry name" value="SMC_hinge_sf"/>
</dbReference>
<evidence type="ECO:0000256" key="12">
    <source>
        <dbReference type="SAM" id="MobiDB-lite"/>
    </source>
</evidence>
<comment type="caution">
    <text evidence="14">The sequence shown here is derived from an EMBL/GenBank/DDBJ whole genome shotgun (WGS) entry which is preliminary data.</text>
</comment>
<keyword evidence="9" id="KW-0131">Cell cycle</keyword>
<dbReference type="GO" id="GO:0016887">
    <property type="term" value="F:ATP hydrolysis activity"/>
    <property type="evidence" value="ECO:0007669"/>
    <property type="project" value="InterPro"/>
</dbReference>
<dbReference type="GO" id="GO:0051301">
    <property type="term" value="P:cell division"/>
    <property type="evidence" value="ECO:0007669"/>
    <property type="project" value="UniProtKB-KW"/>
</dbReference>
<keyword evidence="4" id="KW-0158">Chromosome</keyword>
<evidence type="ECO:0000256" key="9">
    <source>
        <dbReference type="ARBA" id="ARBA00023306"/>
    </source>
</evidence>
<keyword evidence="7 11" id="KW-0175">Coiled coil</keyword>
<evidence type="ECO:0000256" key="6">
    <source>
        <dbReference type="ARBA" id="ARBA00022776"/>
    </source>
</evidence>
<dbReference type="EMBL" id="SNSC02000002">
    <property type="protein sequence ID" value="TID26515.1"/>
    <property type="molecule type" value="Genomic_DNA"/>
</dbReference>
<evidence type="ECO:0000256" key="1">
    <source>
        <dbReference type="ARBA" id="ARBA00004123"/>
    </source>
</evidence>
<dbReference type="Proteomes" id="UP000298493">
    <property type="component" value="Unassembled WGS sequence"/>
</dbReference>
<keyword evidence="8 10" id="KW-0539">Nucleus</keyword>
<feature type="coiled-coil region" evidence="11">
    <location>
        <begin position="1032"/>
        <end position="1079"/>
    </location>
</feature>
<accession>A0A4Z1PQV1</accession>
<comment type="subcellular location">
    <subcellularLocation>
        <location evidence="2">Chromosome</location>
    </subcellularLocation>
    <subcellularLocation>
        <location evidence="1 10">Nucleus</location>
    </subcellularLocation>
</comment>
<protein>
    <recommendedName>
        <fullName evidence="10">Structural maintenance of chromosomes protein</fullName>
    </recommendedName>
</protein>
<keyword evidence="5" id="KW-0132">Cell division</keyword>
<dbReference type="PANTHER" id="PTHR18937:SF12">
    <property type="entry name" value="STRUCTURAL MAINTENANCE OF CHROMOSOMES PROTEIN"/>
    <property type="match status" value="1"/>
</dbReference>
<feature type="coiled-coil region" evidence="11">
    <location>
        <begin position="199"/>
        <end position="391"/>
    </location>
</feature>
<evidence type="ECO:0000256" key="5">
    <source>
        <dbReference type="ARBA" id="ARBA00022618"/>
    </source>
</evidence>
<name>A0A4Z1PQV1_9PEZI</name>
<feature type="region of interest" description="Disordered" evidence="12">
    <location>
        <begin position="717"/>
        <end position="738"/>
    </location>
</feature>
<proteinExistence type="inferred from homology"/>
<dbReference type="InterPro" id="IPR027417">
    <property type="entry name" value="P-loop_NTPase"/>
</dbReference>
<dbReference type="OrthoDB" id="5575062at2759"/>
<dbReference type="Gene3D" id="3.40.50.300">
    <property type="entry name" value="P-loop containing nucleotide triphosphate hydrolases"/>
    <property type="match status" value="2"/>
</dbReference>
<evidence type="ECO:0000256" key="10">
    <source>
        <dbReference type="PIRNR" id="PIRNR005719"/>
    </source>
</evidence>
<dbReference type="GO" id="GO:0005524">
    <property type="term" value="F:ATP binding"/>
    <property type="evidence" value="ECO:0007669"/>
    <property type="project" value="InterPro"/>
</dbReference>
<evidence type="ECO:0000313" key="15">
    <source>
        <dbReference type="Proteomes" id="UP000298493"/>
    </source>
</evidence>
<dbReference type="InterPro" id="IPR024704">
    <property type="entry name" value="SMC"/>
</dbReference>
<evidence type="ECO:0000256" key="2">
    <source>
        <dbReference type="ARBA" id="ARBA00004286"/>
    </source>
</evidence>
<dbReference type="Gene3D" id="1.20.1060.20">
    <property type="match status" value="1"/>
</dbReference>
<feature type="compositionally biased region" description="Polar residues" evidence="12">
    <location>
        <begin position="103"/>
        <end position="112"/>
    </location>
</feature>
<dbReference type="STRING" id="86259.A0A4Z1PQV1"/>
<dbReference type="GO" id="GO:0005634">
    <property type="term" value="C:nucleus"/>
    <property type="evidence" value="ECO:0007669"/>
    <property type="project" value="UniProtKB-SubCell"/>
</dbReference>
<dbReference type="GO" id="GO:0007062">
    <property type="term" value="P:sister chromatid cohesion"/>
    <property type="evidence" value="ECO:0007669"/>
    <property type="project" value="InterPro"/>
</dbReference>
<feature type="coiled-coil region" evidence="11">
    <location>
        <begin position="849"/>
        <end position="967"/>
    </location>
</feature>
<dbReference type="SMART" id="SM00968">
    <property type="entry name" value="SMC_hinge"/>
    <property type="match status" value="1"/>
</dbReference>
<evidence type="ECO:0000256" key="3">
    <source>
        <dbReference type="ARBA" id="ARBA00005597"/>
    </source>
</evidence>
<evidence type="ECO:0000256" key="4">
    <source>
        <dbReference type="ARBA" id="ARBA00022454"/>
    </source>
</evidence>
<feature type="region of interest" description="Disordered" evidence="12">
    <location>
        <begin position="82"/>
        <end position="112"/>
    </location>
</feature>
<evidence type="ECO:0000256" key="8">
    <source>
        <dbReference type="ARBA" id="ARBA00023242"/>
    </source>
</evidence>
<evidence type="ECO:0000313" key="14">
    <source>
        <dbReference type="EMBL" id="TID26515.1"/>
    </source>
</evidence>
<feature type="compositionally biased region" description="Basic and acidic residues" evidence="12">
    <location>
        <begin position="765"/>
        <end position="783"/>
    </location>
</feature>
<feature type="region of interest" description="Disordered" evidence="12">
    <location>
        <begin position="758"/>
        <end position="783"/>
    </location>
</feature>
<dbReference type="SUPFAM" id="SSF57997">
    <property type="entry name" value="Tropomyosin"/>
    <property type="match status" value="1"/>
</dbReference>
<dbReference type="PIRSF" id="PIRSF005719">
    <property type="entry name" value="SMC"/>
    <property type="match status" value="1"/>
</dbReference>
<dbReference type="SUPFAM" id="SSF52540">
    <property type="entry name" value="P-loop containing nucleoside triphosphate hydrolases"/>
    <property type="match status" value="1"/>
</dbReference>
<dbReference type="InterPro" id="IPR010935">
    <property type="entry name" value="SMC_hinge"/>
</dbReference>
<dbReference type="GO" id="GO:0008278">
    <property type="term" value="C:cohesin complex"/>
    <property type="evidence" value="ECO:0007669"/>
    <property type="project" value="InterPro"/>
</dbReference>
<feature type="compositionally biased region" description="Basic and acidic residues" evidence="12">
    <location>
        <begin position="725"/>
        <end position="734"/>
    </location>
</feature>
<dbReference type="PANTHER" id="PTHR18937">
    <property type="entry name" value="STRUCTURAL MAINTENANCE OF CHROMOSOMES SMC FAMILY MEMBER"/>
    <property type="match status" value="1"/>
</dbReference>
<evidence type="ECO:0000256" key="11">
    <source>
        <dbReference type="SAM" id="Coils"/>
    </source>
</evidence>